<evidence type="ECO:0000256" key="1">
    <source>
        <dbReference type="SAM" id="MobiDB-lite"/>
    </source>
</evidence>
<organism evidence="2 3">
    <name type="scientific">Halopseudomonas salina</name>
    <dbReference type="NCBI Taxonomy" id="1323744"/>
    <lineage>
        <taxon>Bacteria</taxon>
        <taxon>Pseudomonadati</taxon>
        <taxon>Pseudomonadota</taxon>
        <taxon>Gammaproteobacteria</taxon>
        <taxon>Pseudomonadales</taxon>
        <taxon>Pseudomonadaceae</taxon>
        <taxon>Halopseudomonas</taxon>
    </lineage>
</organism>
<accession>A0ABQ1NXQ0</accession>
<dbReference type="EMBL" id="BMFF01000001">
    <property type="protein sequence ID" value="GGC86934.1"/>
    <property type="molecule type" value="Genomic_DNA"/>
</dbReference>
<comment type="caution">
    <text evidence="2">The sequence shown here is derived from an EMBL/GenBank/DDBJ whole genome shotgun (WGS) entry which is preliminary data.</text>
</comment>
<feature type="compositionally biased region" description="Basic residues" evidence="1">
    <location>
        <begin position="52"/>
        <end position="63"/>
    </location>
</feature>
<dbReference type="RefSeq" id="WP_150277566.1">
    <property type="nucleotide sequence ID" value="NZ_BMFF01000001.1"/>
</dbReference>
<dbReference type="Proteomes" id="UP000638188">
    <property type="component" value="Unassembled WGS sequence"/>
</dbReference>
<feature type="region of interest" description="Disordered" evidence="1">
    <location>
        <begin position="36"/>
        <end position="63"/>
    </location>
</feature>
<sequence length="63" mass="7419">MTEKTEPLPVIDFATRRKERLHLVHEARLEKMRGEFEKAFPLPGKPATKLTRPTKKKKKPRKP</sequence>
<keyword evidence="3" id="KW-1185">Reference proteome</keyword>
<gene>
    <name evidence="2" type="ORF">GCM10007418_03410</name>
</gene>
<evidence type="ECO:0000313" key="2">
    <source>
        <dbReference type="EMBL" id="GGC86934.1"/>
    </source>
</evidence>
<evidence type="ECO:0000313" key="3">
    <source>
        <dbReference type="Proteomes" id="UP000638188"/>
    </source>
</evidence>
<name>A0ABQ1NXQ0_9GAMM</name>
<proteinExistence type="predicted"/>
<reference evidence="3" key="1">
    <citation type="journal article" date="2019" name="Int. J. Syst. Evol. Microbiol.">
        <title>The Global Catalogue of Microorganisms (GCM) 10K type strain sequencing project: providing services to taxonomists for standard genome sequencing and annotation.</title>
        <authorList>
            <consortium name="The Broad Institute Genomics Platform"/>
            <consortium name="The Broad Institute Genome Sequencing Center for Infectious Disease"/>
            <person name="Wu L."/>
            <person name="Ma J."/>
        </authorList>
    </citation>
    <scope>NUCLEOTIDE SEQUENCE [LARGE SCALE GENOMIC DNA]</scope>
    <source>
        <strain evidence="3">CGMCC 1.12482</strain>
    </source>
</reference>
<protein>
    <submittedName>
        <fullName evidence="2">Uncharacterized protein</fullName>
    </submittedName>
</protein>